<dbReference type="SUPFAM" id="SSF46565">
    <property type="entry name" value="Chaperone J-domain"/>
    <property type="match status" value="1"/>
</dbReference>
<dbReference type="RefSeq" id="WP_151677069.1">
    <property type="nucleotide sequence ID" value="NZ_WBWA01000002.1"/>
</dbReference>
<evidence type="ECO:0000313" key="3">
    <source>
        <dbReference type="Proteomes" id="UP000430843"/>
    </source>
</evidence>
<proteinExistence type="predicted"/>
<comment type="caution">
    <text evidence="2">The sequence shown here is derived from an EMBL/GenBank/DDBJ whole genome shotgun (WGS) entry which is preliminary data.</text>
</comment>
<dbReference type="InterPro" id="IPR036869">
    <property type="entry name" value="J_dom_sf"/>
</dbReference>
<dbReference type="InterPro" id="IPR001623">
    <property type="entry name" value="DnaJ_domain"/>
</dbReference>
<evidence type="ECO:0000313" key="2">
    <source>
        <dbReference type="EMBL" id="KAB2666754.1"/>
    </source>
</evidence>
<gene>
    <name evidence="2" type="ORF">F9K91_02110</name>
</gene>
<dbReference type="Proteomes" id="UP000430843">
    <property type="component" value="Unassembled WGS sequence"/>
</dbReference>
<dbReference type="AlphaFoldDB" id="A0A833FQ86"/>
<name>A0A833FQ86_9HYPH</name>
<protein>
    <submittedName>
        <fullName evidence="2">J domain-containing protein</fullName>
    </submittedName>
</protein>
<dbReference type="SMART" id="SM00271">
    <property type="entry name" value="DnaJ"/>
    <property type="match status" value="1"/>
</dbReference>
<accession>A0A833FQ86</accession>
<dbReference type="Gene3D" id="1.10.287.110">
    <property type="entry name" value="DnaJ domain"/>
    <property type="match status" value="1"/>
</dbReference>
<sequence>MTAAFPLHWPSHRPRTSSPVRATFNKKVVRPGKSYAETQSLSIADALGRLQREVDLLGAKQYVLSSNVELRLDGLPRSGQAEPKDRGVALYFHLGDKPHCLPCDRYDRVADNIAAIAKHIEATRAIERYGVADMAEMFAGFMALPPQSEKRNWRTVLGFSTLDHLTAAVIEARFKKLAKDFHPDLKGGSHQAMAELNQAREEALAAMRWRP</sequence>
<organism evidence="2 3">
    <name type="scientific">Brucella tritici</name>
    <dbReference type="NCBI Taxonomy" id="94626"/>
    <lineage>
        <taxon>Bacteria</taxon>
        <taxon>Pseudomonadati</taxon>
        <taxon>Pseudomonadota</taxon>
        <taxon>Alphaproteobacteria</taxon>
        <taxon>Hyphomicrobiales</taxon>
        <taxon>Brucellaceae</taxon>
        <taxon>Brucella/Ochrobactrum group</taxon>
        <taxon>Brucella</taxon>
    </lineage>
</organism>
<dbReference type="EMBL" id="WBWA01000002">
    <property type="protein sequence ID" value="KAB2666754.1"/>
    <property type="molecule type" value="Genomic_DNA"/>
</dbReference>
<reference evidence="2 3" key="1">
    <citation type="submission" date="2019-09" db="EMBL/GenBank/DDBJ databases">
        <title>Taxonomic organization of the family Brucellaceae based on a phylogenomic approach.</title>
        <authorList>
            <person name="Leclercq S."/>
            <person name="Cloeckaert A."/>
            <person name="Zygmunt M.S."/>
        </authorList>
    </citation>
    <scope>NUCLEOTIDE SEQUENCE [LARGE SCALE GENOMIC DNA]</scope>
    <source>
        <strain evidence="2 3">LMG 18957</strain>
    </source>
</reference>
<keyword evidence="3" id="KW-1185">Reference proteome</keyword>
<evidence type="ECO:0000259" key="1">
    <source>
        <dbReference type="SMART" id="SM00271"/>
    </source>
</evidence>
<feature type="domain" description="J" evidence="1">
    <location>
        <begin position="151"/>
        <end position="208"/>
    </location>
</feature>